<evidence type="ECO:0000313" key="2">
    <source>
        <dbReference type="Proteomes" id="UP001283341"/>
    </source>
</evidence>
<feature type="non-terminal residue" evidence="1">
    <location>
        <position position="1"/>
    </location>
</feature>
<dbReference type="Gene3D" id="3.30.160.60">
    <property type="entry name" value="Classic Zinc Finger"/>
    <property type="match status" value="1"/>
</dbReference>
<dbReference type="AlphaFoldDB" id="A0AAE0ICN8"/>
<reference evidence="1" key="2">
    <citation type="submission" date="2023-06" db="EMBL/GenBank/DDBJ databases">
        <authorList>
            <consortium name="Lawrence Berkeley National Laboratory"/>
            <person name="Haridas S."/>
            <person name="Hensen N."/>
            <person name="Bonometti L."/>
            <person name="Westerberg I."/>
            <person name="Brannstrom I.O."/>
            <person name="Guillou S."/>
            <person name="Cros-Aarteil S."/>
            <person name="Calhoun S."/>
            <person name="Kuo A."/>
            <person name="Mondo S."/>
            <person name="Pangilinan J."/>
            <person name="Riley R."/>
            <person name="Labutti K."/>
            <person name="Andreopoulos B."/>
            <person name="Lipzen A."/>
            <person name="Chen C."/>
            <person name="Yanf M."/>
            <person name="Daum C."/>
            <person name="Ng V."/>
            <person name="Clum A."/>
            <person name="Steindorff A."/>
            <person name="Ohm R."/>
            <person name="Martin F."/>
            <person name="Silar P."/>
            <person name="Natvig D."/>
            <person name="Lalanne C."/>
            <person name="Gautier V."/>
            <person name="Ament-Velasquez S.L."/>
            <person name="Kruys A."/>
            <person name="Hutchinson M.I."/>
            <person name="Powell A.J."/>
            <person name="Barry K."/>
            <person name="Miller A.N."/>
            <person name="Grigoriev I.V."/>
            <person name="Debuchy R."/>
            <person name="Gladieux P."/>
            <person name="Thoren M.H."/>
            <person name="Johannesson H."/>
        </authorList>
    </citation>
    <scope>NUCLEOTIDE SEQUENCE</scope>
    <source>
        <strain evidence="1">CBS 118394</strain>
    </source>
</reference>
<accession>A0AAE0ICN8</accession>
<evidence type="ECO:0000313" key="1">
    <source>
        <dbReference type="EMBL" id="KAK3322717.1"/>
    </source>
</evidence>
<keyword evidence="2" id="KW-1185">Reference proteome</keyword>
<dbReference type="Proteomes" id="UP001283341">
    <property type="component" value="Unassembled WGS sequence"/>
</dbReference>
<dbReference type="PANTHER" id="PTHR38166:SF1">
    <property type="entry name" value="C2H2-TYPE DOMAIN-CONTAINING PROTEIN"/>
    <property type="match status" value="1"/>
</dbReference>
<dbReference type="EMBL" id="JAUEDM010000003">
    <property type="protein sequence ID" value="KAK3322717.1"/>
    <property type="molecule type" value="Genomic_DNA"/>
</dbReference>
<proteinExistence type="predicted"/>
<sequence length="176" mass="20824">GRLLACPYYKWKPLTHRSCQNKVLKEINRLKAHLWRCHEIPAHCPICFDQFQNEQDRDAHLRARTCNLKDRPDWDSITPEQKSKIKKRADPRKTRVEHWFDIFRILFPGHPVPCSPFVDILLSNELSSLRNFIARSWRPIFDARVEQLLPESLRAHSEAVQEFSHAVFEDTIATLM</sequence>
<feature type="non-terminal residue" evidence="1">
    <location>
        <position position="176"/>
    </location>
</feature>
<protein>
    <submittedName>
        <fullName evidence="1">Uncharacterized protein</fullName>
    </submittedName>
</protein>
<name>A0AAE0ICN8_9PEZI</name>
<gene>
    <name evidence="1" type="ORF">B0H66DRAFT_456587</name>
</gene>
<dbReference type="PANTHER" id="PTHR38166">
    <property type="entry name" value="C2H2-TYPE DOMAIN-CONTAINING PROTEIN-RELATED"/>
    <property type="match status" value="1"/>
</dbReference>
<comment type="caution">
    <text evidence="1">The sequence shown here is derived from an EMBL/GenBank/DDBJ whole genome shotgun (WGS) entry which is preliminary data.</text>
</comment>
<organism evidence="1 2">
    <name type="scientific">Apodospora peruviana</name>
    <dbReference type="NCBI Taxonomy" id="516989"/>
    <lineage>
        <taxon>Eukaryota</taxon>
        <taxon>Fungi</taxon>
        <taxon>Dikarya</taxon>
        <taxon>Ascomycota</taxon>
        <taxon>Pezizomycotina</taxon>
        <taxon>Sordariomycetes</taxon>
        <taxon>Sordariomycetidae</taxon>
        <taxon>Sordariales</taxon>
        <taxon>Lasiosphaeriaceae</taxon>
        <taxon>Apodospora</taxon>
    </lineage>
</organism>
<reference evidence="1" key="1">
    <citation type="journal article" date="2023" name="Mol. Phylogenet. Evol.">
        <title>Genome-scale phylogeny and comparative genomics of the fungal order Sordariales.</title>
        <authorList>
            <person name="Hensen N."/>
            <person name="Bonometti L."/>
            <person name="Westerberg I."/>
            <person name="Brannstrom I.O."/>
            <person name="Guillou S."/>
            <person name="Cros-Aarteil S."/>
            <person name="Calhoun S."/>
            <person name="Haridas S."/>
            <person name="Kuo A."/>
            <person name="Mondo S."/>
            <person name="Pangilinan J."/>
            <person name="Riley R."/>
            <person name="LaButti K."/>
            <person name="Andreopoulos B."/>
            <person name="Lipzen A."/>
            <person name="Chen C."/>
            <person name="Yan M."/>
            <person name="Daum C."/>
            <person name="Ng V."/>
            <person name="Clum A."/>
            <person name="Steindorff A."/>
            <person name="Ohm R.A."/>
            <person name="Martin F."/>
            <person name="Silar P."/>
            <person name="Natvig D.O."/>
            <person name="Lalanne C."/>
            <person name="Gautier V."/>
            <person name="Ament-Velasquez S.L."/>
            <person name="Kruys A."/>
            <person name="Hutchinson M.I."/>
            <person name="Powell A.J."/>
            <person name="Barry K."/>
            <person name="Miller A.N."/>
            <person name="Grigoriev I.V."/>
            <person name="Debuchy R."/>
            <person name="Gladieux P."/>
            <person name="Hiltunen Thoren M."/>
            <person name="Johannesson H."/>
        </authorList>
    </citation>
    <scope>NUCLEOTIDE SEQUENCE</scope>
    <source>
        <strain evidence="1">CBS 118394</strain>
    </source>
</reference>